<evidence type="ECO:0000313" key="3">
    <source>
        <dbReference type="Proteomes" id="UP000789405"/>
    </source>
</evidence>
<keyword evidence="3" id="KW-1185">Reference proteome</keyword>
<dbReference type="Proteomes" id="UP000789405">
    <property type="component" value="Unassembled WGS sequence"/>
</dbReference>
<organism evidence="2 3">
    <name type="scientific">Dentiscutata erythropus</name>
    <dbReference type="NCBI Taxonomy" id="1348616"/>
    <lineage>
        <taxon>Eukaryota</taxon>
        <taxon>Fungi</taxon>
        <taxon>Fungi incertae sedis</taxon>
        <taxon>Mucoromycota</taxon>
        <taxon>Glomeromycotina</taxon>
        <taxon>Glomeromycetes</taxon>
        <taxon>Diversisporales</taxon>
        <taxon>Gigasporaceae</taxon>
        <taxon>Dentiscutata</taxon>
    </lineage>
</organism>
<dbReference type="Gene3D" id="3.30.420.10">
    <property type="entry name" value="Ribonuclease H-like superfamily/Ribonuclease H"/>
    <property type="match status" value="2"/>
</dbReference>
<dbReference type="InterPro" id="IPR041588">
    <property type="entry name" value="Integrase_H2C2"/>
</dbReference>
<dbReference type="OrthoDB" id="5592268at2759"/>
<feature type="non-terminal residue" evidence="2">
    <location>
        <position position="233"/>
    </location>
</feature>
<evidence type="ECO:0000259" key="1">
    <source>
        <dbReference type="Pfam" id="PF17921"/>
    </source>
</evidence>
<feature type="domain" description="Integrase zinc-binding" evidence="1">
    <location>
        <begin position="2"/>
        <end position="37"/>
    </location>
</feature>
<dbReference type="Pfam" id="PF17921">
    <property type="entry name" value="Integrase_H2C2"/>
    <property type="match status" value="1"/>
</dbReference>
<dbReference type="EMBL" id="CAJVPY010005131">
    <property type="protein sequence ID" value="CAG8636147.1"/>
    <property type="molecule type" value="Genomic_DNA"/>
</dbReference>
<dbReference type="SUPFAM" id="SSF53098">
    <property type="entry name" value="Ribonuclease H-like"/>
    <property type="match status" value="1"/>
</dbReference>
<dbReference type="PANTHER" id="PTHR47266">
    <property type="entry name" value="ENDONUCLEASE-RELATED"/>
    <property type="match status" value="1"/>
</dbReference>
<reference evidence="2" key="1">
    <citation type="submission" date="2021-06" db="EMBL/GenBank/DDBJ databases">
        <authorList>
            <person name="Kallberg Y."/>
            <person name="Tangrot J."/>
            <person name="Rosling A."/>
        </authorList>
    </citation>
    <scope>NUCLEOTIDE SEQUENCE</scope>
    <source>
        <strain evidence="2">MA453B</strain>
    </source>
</reference>
<dbReference type="InterPro" id="IPR036397">
    <property type="entry name" value="RNaseH_sf"/>
</dbReference>
<dbReference type="GO" id="GO:0003676">
    <property type="term" value="F:nucleic acid binding"/>
    <property type="evidence" value="ECO:0007669"/>
    <property type="project" value="InterPro"/>
</dbReference>
<dbReference type="InterPro" id="IPR052160">
    <property type="entry name" value="Gypsy_RT_Integrase-like"/>
</dbReference>
<dbReference type="AlphaFoldDB" id="A0A9N9DH56"/>
<accession>A0A9N9DH56</accession>
<proteinExistence type="predicted"/>
<name>A0A9N9DH56_9GLOM</name>
<protein>
    <submittedName>
        <fullName evidence="2">16655_t:CDS:1</fullName>
    </submittedName>
</protein>
<dbReference type="InterPro" id="IPR012337">
    <property type="entry name" value="RNaseH-like_sf"/>
</dbReference>
<comment type="caution">
    <text evidence="2">The sequence shown here is derived from an EMBL/GenBank/DDBJ whole genome shotgun (WGS) entry which is preliminary data.</text>
</comment>
<gene>
    <name evidence="2" type="ORF">DERYTH_LOCUS9406</name>
</gene>
<dbReference type="Gene3D" id="1.10.340.70">
    <property type="match status" value="1"/>
</dbReference>
<sequence length="233" mass="27301">MAGYFGIESTYNKARNKYFWPQIYKTIKEYIQMCDVCIDIVGPFKDITETGNCYIVVAMEYLTKWPEARLIPNMMVPTIARFIYEDIIYHHDALYKIMTTHHRLAAAYHSQINGLTERFNKTLCSTLAKLVSDYKTTWDTLLLAALFAYRIFLNYTTKYDLFYLMHGYTATLPLDLQLQPEEDISELPLEQSLELHINTIAPTENSSPKKNRKALTSSTTMELWEYTSYERKM</sequence>
<evidence type="ECO:0000313" key="2">
    <source>
        <dbReference type="EMBL" id="CAG8636147.1"/>
    </source>
</evidence>